<protein>
    <submittedName>
        <fullName evidence="7">Anaerobic dehydrogenases, typically selenocysteine-containing</fullName>
    </submittedName>
</protein>
<evidence type="ECO:0000256" key="1">
    <source>
        <dbReference type="ARBA" id="ARBA00001966"/>
    </source>
</evidence>
<organism evidence="7">
    <name type="scientific">hydrothermal vent metagenome</name>
    <dbReference type="NCBI Taxonomy" id="652676"/>
    <lineage>
        <taxon>unclassified sequences</taxon>
        <taxon>metagenomes</taxon>
        <taxon>ecological metagenomes</taxon>
    </lineage>
</organism>
<evidence type="ECO:0000256" key="2">
    <source>
        <dbReference type="ARBA" id="ARBA00004196"/>
    </source>
</evidence>
<keyword evidence="4" id="KW-0411">Iron-sulfur</keyword>
<reference evidence="7" key="1">
    <citation type="submission" date="2015-10" db="EMBL/GenBank/DDBJ databases">
        <authorList>
            <person name="Gilbert D.G."/>
        </authorList>
    </citation>
    <scope>NUCLEOTIDE SEQUENCE</scope>
</reference>
<evidence type="ECO:0000256" key="3">
    <source>
        <dbReference type="ARBA" id="ARBA00010312"/>
    </source>
</evidence>
<keyword evidence="4" id="KW-0408">Iron</keyword>
<dbReference type="EMBL" id="FAXC01000375">
    <property type="protein sequence ID" value="CUV10226.1"/>
    <property type="molecule type" value="Genomic_DNA"/>
</dbReference>
<dbReference type="Gene3D" id="2.40.40.20">
    <property type="match status" value="1"/>
</dbReference>
<feature type="domain" description="Molybdopterin dinucleotide-binding" evidence="6">
    <location>
        <begin position="103"/>
        <end position="188"/>
    </location>
</feature>
<dbReference type="AlphaFoldDB" id="A0A160VHE5"/>
<dbReference type="InterPro" id="IPR006657">
    <property type="entry name" value="MoPterin_dinucl-bd_dom"/>
</dbReference>
<comment type="cofactor">
    <cofactor evidence="1">
        <name>[4Fe-4S] cluster</name>
        <dbReference type="ChEBI" id="CHEBI:49883"/>
    </cofactor>
</comment>
<gene>
    <name evidence="7" type="ORF">MGWOODY_Mmi1129</name>
</gene>
<dbReference type="PANTHER" id="PTHR43598">
    <property type="entry name" value="TUNGSTEN-CONTAINING FORMYLMETHANOFURAN DEHYDROGENASE 2 SUBUNIT B"/>
    <property type="match status" value="1"/>
</dbReference>
<proteinExistence type="inferred from homology"/>
<evidence type="ECO:0000259" key="6">
    <source>
        <dbReference type="Pfam" id="PF01568"/>
    </source>
</evidence>
<comment type="similarity">
    <text evidence="3">Belongs to the prokaryotic molybdopterin-containing oxidoreductase family.</text>
</comment>
<dbReference type="GO" id="GO:0051539">
    <property type="term" value="F:4 iron, 4 sulfur cluster binding"/>
    <property type="evidence" value="ECO:0007669"/>
    <property type="project" value="UniProtKB-KW"/>
</dbReference>
<dbReference type="SUPFAM" id="SSF50692">
    <property type="entry name" value="ADC-like"/>
    <property type="match status" value="1"/>
</dbReference>
<dbReference type="GO" id="GO:0030151">
    <property type="term" value="F:molybdenum ion binding"/>
    <property type="evidence" value="ECO:0007669"/>
    <property type="project" value="TreeGrafter"/>
</dbReference>
<dbReference type="GO" id="GO:0016491">
    <property type="term" value="F:oxidoreductase activity"/>
    <property type="evidence" value="ECO:0007669"/>
    <property type="project" value="UniProtKB-KW"/>
</dbReference>
<keyword evidence="4" id="KW-0479">Metal-binding</keyword>
<dbReference type="Pfam" id="PF01568">
    <property type="entry name" value="Molydop_binding"/>
    <property type="match status" value="1"/>
</dbReference>
<evidence type="ECO:0000313" key="7">
    <source>
        <dbReference type="EMBL" id="CUV10226.1"/>
    </source>
</evidence>
<sequence length="317" mass="36656">MRKYGAFLVNDEVYRNNEKELNNSIGIVKPNGQIEKDGKVVGVKMGEKHYSGFPTPSKRQEIYSQTMVDFGYPEHATPGYKIKSHVHLDEMDRSKNEFVLLPNFRLPTHIHSRSANAKWLTEIAHRNPIWIHTKDAERLGVNNGDLLKITTAIGWFVDKVWVTEAIKPGVVACSHHIGRWRRQNDEGNRFMTNTVNIKNLGAGKWKMETISGVEPWKTDDPDTNRIWWRDGGVHQNITHATNPDPISGAHCWLQKVSISKPEKGEKYGDIFVDTNKSFKHFKKWNEWAKARETHPDGLRRPLWMARPLNPQLENYYL</sequence>
<evidence type="ECO:0000256" key="4">
    <source>
        <dbReference type="ARBA" id="ARBA00022485"/>
    </source>
</evidence>
<keyword evidence="4" id="KW-0004">4Fe-4S</keyword>
<dbReference type="GO" id="GO:0043546">
    <property type="term" value="F:molybdopterin cofactor binding"/>
    <property type="evidence" value="ECO:0007669"/>
    <property type="project" value="InterPro"/>
</dbReference>
<evidence type="ECO:0000256" key="5">
    <source>
        <dbReference type="ARBA" id="ARBA00023002"/>
    </source>
</evidence>
<dbReference type="GO" id="GO:0009055">
    <property type="term" value="F:electron transfer activity"/>
    <property type="evidence" value="ECO:0007669"/>
    <property type="project" value="TreeGrafter"/>
</dbReference>
<name>A0A160VHE5_9ZZZZ</name>
<keyword evidence="5" id="KW-0560">Oxidoreductase</keyword>
<dbReference type="PANTHER" id="PTHR43598:SF1">
    <property type="entry name" value="FORMATE DEHYDROGENASE-O MAJOR SUBUNIT"/>
    <property type="match status" value="1"/>
</dbReference>
<dbReference type="InterPro" id="IPR009010">
    <property type="entry name" value="Asp_de-COase-like_dom_sf"/>
</dbReference>
<comment type="subcellular location">
    <subcellularLocation>
        <location evidence="2">Cell envelope</location>
    </subcellularLocation>
</comment>
<dbReference type="GO" id="GO:0009061">
    <property type="term" value="P:anaerobic respiration"/>
    <property type="evidence" value="ECO:0007669"/>
    <property type="project" value="TreeGrafter"/>
</dbReference>
<accession>A0A160VHE5</accession>
<dbReference type="GO" id="GO:0030313">
    <property type="term" value="C:cell envelope"/>
    <property type="evidence" value="ECO:0007669"/>
    <property type="project" value="UniProtKB-SubCell"/>
</dbReference>